<dbReference type="EMBL" id="WKPR01000009">
    <property type="protein sequence ID" value="MSB20008.1"/>
    <property type="molecule type" value="Genomic_DNA"/>
</dbReference>
<evidence type="ECO:0000256" key="6">
    <source>
        <dbReference type="ARBA" id="ARBA00048178"/>
    </source>
</evidence>
<dbReference type="Pfam" id="PF06414">
    <property type="entry name" value="Zeta_toxin"/>
    <property type="match status" value="1"/>
</dbReference>
<evidence type="ECO:0000256" key="5">
    <source>
        <dbReference type="ARBA" id="ARBA00032897"/>
    </source>
</evidence>
<dbReference type="EC" id="2.7.1.176" evidence="2"/>
<keyword evidence="3" id="KW-0547">Nucleotide-binding</keyword>
<comment type="catalytic activity">
    <reaction evidence="6">
        <text>UDP-N-acetyl-alpha-D-glucosamine + ATP = UDP-N-acetyl-alpha-D-glucosamine 3'-phosphate + ADP + H(+)</text>
        <dbReference type="Rhea" id="RHEA:32671"/>
        <dbReference type="ChEBI" id="CHEBI:15378"/>
        <dbReference type="ChEBI" id="CHEBI:30616"/>
        <dbReference type="ChEBI" id="CHEBI:57705"/>
        <dbReference type="ChEBI" id="CHEBI:64353"/>
        <dbReference type="ChEBI" id="CHEBI:456216"/>
        <dbReference type="EC" id="2.7.1.176"/>
    </reaction>
</comment>
<feature type="domain" description="Zeta toxin" evidence="7">
    <location>
        <begin position="99"/>
        <end position="207"/>
    </location>
</feature>
<dbReference type="SUPFAM" id="SSF52540">
    <property type="entry name" value="P-loop containing nucleoside triphosphate hydrolases"/>
    <property type="match status" value="1"/>
</dbReference>
<dbReference type="InterPro" id="IPR027417">
    <property type="entry name" value="P-loop_NTPase"/>
</dbReference>
<reference evidence="8 9" key="1">
    <citation type="journal article" date="2019" name="Nat. Med.">
        <title>A library of human gut bacterial isolates paired with longitudinal multiomics data enables mechanistic microbiome research.</title>
        <authorList>
            <person name="Poyet M."/>
            <person name="Groussin M."/>
            <person name="Gibbons S.M."/>
            <person name="Avila-Pacheco J."/>
            <person name="Jiang X."/>
            <person name="Kearney S.M."/>
            <person name="Perrotta A.R."/>
            <person name="Berdy B."/>
            <person name="Zhao S."/>
            <person name="Lieberman T.D."/>
            <person name="Swanson P.K."/>
            <person name="Smith M."/>
            <person name="Roesemann S."/>
            <person name="Alexander J.E."/>
            <person name="Rich S.A."/>
            <person name="Livny J."/>
            <person name="Vlamakis H."/>
            <person name="Clish C."/>
            <person name="Bullock K."/>
            <person name="Deik A."/>
            <person name="Scott J."/>
            <person name="Pierce K.A."/>
            <person name="Xavier R.J."/>
            <person name="Alm E.J."/>
        </authorList>
    </citation>
    <scope>NUCLEOTIDE SEQUENCE [LARGE SCALE GENOMIC DNA]</scope>
    <source>
        <strain evidence="8 9">BIOML-A2</strain>
    </source>
</reference>
<evidence type="ECO:0000259" key="7">
    <source>
        <dbReference type="Pfam" id="PF06414"/>
    </source>
</evidence>
<evidence type="ECO:0000256" key="4">
    <source>
        <dbReference type="ARBA" id="ARBA00022840"/>
    </source>
</evidence>
<dbReference type="AlphaFoldDB" id="A0A6I2R062"/>
<evidence type="ECO:0000256" key="2">
    <source>
        <dbReference type="ARBA" id="ARBA00011963"/>
    </source>
</evidence>
<accession>A0A6I2R062</accession>
<evidence type="ECO:0000313" key="9">
    <source>
        <dbReference type="Proteomes" id="UP000434475"/>
    </source>
</evidence>
<dbReference type="PANTHER" id="PTHR39206:SF1">
    <property type="entry name" value="SLL8004 PROTEIN"/>
    <property type="match status" value="1"/>
</dbReference>
<comment type="similarity">
    <text evidence="1">Belongs to the zeta toxin family.</text>
</comment>
<dbReference type="RefSeq" id="WP_108981750.1">
    <property type="nucleotide sequence ID" value="NZ_JAQLWY010000020.1"/>
</dbReference>
<evidence type="ECO:0000256" key="1">
    <source>
        <dbReference type="ARBA" id="ARBA00009104"/>
    </source>
</evidence>
<proteinExistence type="inferred from homology"/>
<gene>
    <name evidence="8" type="ORF">GKE97_10820</name>
</gene>
<name>A0A6I2R062_FLAPL</name>
<evidence type="ECO:0000256" key="3">
    <source>
        <dbReference type="ARBA" id="ARBA00022741"/>
    </source>
</evidence>
<dbReference type="Proteomes" id="UP000434475">
    <property type="component" value="Unassembled WGS sequence"/>
</dbReference>
<dbReference type="GO" id="GO:0016301">
    <property type="term" value="F:kinase activity"/>
    <property type="evidence" value="ECO:0007669"/>
    <property type="project" value="InterPro"/>
</dbReference>
<evidence type="ECO:0000313" key="8">
    <source>
        <dbReference type="EMBL" id="MSB20008.1"/>
    </source>
</evidence>
<keyword evidence="4" id="KW-0067">ATP-binding</keyword>
<dbReference type="InterPro" id="IPR010488">
    <property type="entry name" value="Zeta_toxin_domain"/>
</dbReference>
<sequence length="239" mass="26705">MFCLTRRQFVWLCENAVAARRDYVPPFSAVYFDSETGMLKRRFMDGTETPEIDPPHCEPPQLMVVAGPNGSGKSTISAGLPIPGLYSNADDMKHMLGCRDLEAAQMVEKVRLLSLWKRTDFSFETVLSTARYLNLLQQAKVAGYQIAALFVLTRDPEINVSRVRARAAAGGHDVPEEKIRSRYQRSLANLPALAEIADLLRVVDNSGDAPELIYEVSDAGRQIFENQHWSNSEILNFVG</sequence>
<comment type="caution">
    <text evidence="8">The sequence shown here is derived from an EMBL/GenBank/DDBJ whole genome shotgun (WGS) entry which is preliminary data.</text>
</comment>
<protein>
    <recommendedName>
        <fullName evidence="5">UDP-N-acetylglucosamine kinase</fullName>
        <ecNumber evidence="2">2.7.1.176</ecNumber>
    </recommendedName>
    <alternativeName>
        <fullName evidence="5">UDP-N-acetylglucosamine kinase</fullName>
    </alternativeName>
</protein>
<dbReference type="Gene3D" id="3.40.50.300">
    <property type="entry name" value="P-loop containing nucleotide triphosphate hydrolases"/>
    <property type="match status" value="1"/>
</dbReference>
<organism evidence="8 9">
    <name type="scientific">Flavonifractor plautii</name>
    <name type="common">Fusobacterium plautii</name>
    <dbReference type="NCBI Taxonomy" id="292800"/>
    <lineage>
        <taxon>Bacteria</taxon>
        <taxon>Bacillati</taxon>
        <taxon>Bacillota</taxon>
        <taxon>Clostridia</taxon>
        <taxon>Eubacteriales</taxon>
        <taxon>Oscillospiraceae</taxon>
        <taxon>Flavonifractor</taxon>
    </lineage>
</organism>
<dbReference type="PANTHER" id="PTHR39206">
    <property type="entry name" value="SLL8004 PROTEIN"/>
    <property type="match status" value="1"/>
</dbReference>
<dbReference type="GO" id="GO:0005524">
    <property type="term" value="F:ATP binding"/>
    <property type="evidence" value="ECO:0007669"/>
    <property type="project" value="UniProtKB-KW"/>
</dbReference>